<name>T1IYU6_STRMM</name>
<evidence type="ECO:0000313" key="3">
    <source>
        <dbReference type="Proteomes" id="UP000014500"/>
    </source>
</evidence>
<protein>
    <recommendedName>
        <fullName evidence="1">Integrase core domain-containing protein</fullName>
    </recommendedName>
</protein>
<keyword evidence="3" id="KW-1185">Reference proteome</keyword>
<reference evidence="2" key="2">
    <citation type="submission" date="2015-02" db="UniProtKB">
        <authorList>
            <consortium name="EnsemblMetazoa"/>
        </authorList>
    </citation>
    <scope>IDENTIFICATION</scope>
</reference>
<dbReference type="PANTHER" id="PTHR46177">
    <property type="entry name" value="INTEGRASE CATALYTIC DOMAIN-CONTAINING PROTEIN"/>
    <property type="match status" value="1"/>
</dbReference>
<feature type="domain" description="Integrase core" evidence="1">
    <location>
        <begin position="107"/>
        <end position="202"/>
    </location>
</feature>
<dbReference type="PhylomeDB" id="T1IYU6"/>
<proteinExistence type="predicted"/>
<dbReference type="STRING" id="126957.T1IYU6"/>
<dbReference type="PANTHER" id="PTHR46177:SF1">
    <property type="entry name" value="INTEGRASE CATALYTIC DOMAIN-CONTAINING PROTEIN"/>
    <property type="match status" value="1"/>
</dbReference>
<dbReference type="HOGENOM" id="CLU_937867_0_0_1"/>
<dbReference type="InterPro" id="IPR058913">
    <property type="entry name" value="Integrase_dom_put"/>
</dbReference>
<accession>T1IYU6</accession>
<dbReference type="EnsemblMetazoa" id="SMAR006414-RA">
    <property type="protein sequence ID" value="SMAR006414-PA"/>
    <property type="gene ID" value="SMAR006414"/>
</dbReference>
<sequence>MIEANVQQKEMMELLPVQFPQYSWSLRTLQRRLAAANLRRLDNNIPYVQVRSAMAEILAGPGKNVGYRQVYLTRNCLPNNEILGGLNPQGFARRCIRNKKIGLRRMFHSKGVNYVCSVDQHDKLMRFRKSQFPLGVSGCIDTYSRKILWINISMTNSNPDKPLQLMLDAIRKNGNIGPQILRCDKGSENVKMLTFQVFTGENTDGGLPKDPSDLMNYDPTNLTHRQLLYCTYGHAIQKSSNKFYTNWNSHRVRAQKDVGRPNEIPNVLFATGPQQGLEIPDQLLMFAEKMVEALEHP</sequence>
<dbReference type="Proteomes" id="UP000014500">
    <property type="component" value="Unassembled WGS sequence"/>
</dbReference>
<dbReference type="AlphaFoldDB" id="T1IYU6"/>
<reference evidence="3" key="1">
    <citation type="submission" date="2011-05" db="EMBL/GenBank/DDBJ databases">
        <authorList>
            <person name="Richards S.R."/>
            <person name="Qu J."/>
            <person name="Jiang H."/>
            <person name="Jhangiani S.N."/>
            <person name="Agravi P."/>
            <person name="Goodspeed R."/>
            <person name="Gross S."/>
            <person name="Mandapat C."/>
            <person name="Jackson L."/>
            <person name="Mathew T."/>
            <person name="Pu L."/>
            <person name="Thornton R."/>
            <person name="Saada N."/>
            <person name="Wilczek-Boney K.B."/>
            <person name="Lee S."/>
            <person name="Kovar C."/>
            <person name="Wu Y."/>
            <person name="Scherer S.E."/>
            <person name="Worley K.C."/>
            <person name="Muzny D.M."/>
            <person name="Gibbs R."/>
        </authorList>
    </citation>
    <scope>NUCLEOTIDE SEQUENCE</scope>
    <source>
        <strain evidence="3">Brora</strain>
    </source>
</reference>
<dbReference type="Pfam" id="PF24764">
    <property type="entry name" value="rva_4"/>
    <property type="match status" value="1"/>
</dbReference>
<organism evidence="2 3">
    <name type="scientific">Strigamia maritima</name>
    <name type="common">European centipede</name>
    <name type="synonym">Geophilus maritimus</name>
    <dbReference type="NCBI Taxonomy" id="126957"/>
    <lineage>
        <taxon>Eukaryota</taxon>
        <taxon>Metazoa</taxon>
        <taxon>Ecdysozoa</taxon>
        <taxon>Arthropoda</taxon>
        <taxon>Myriapoda</taxon>
        <taxon>Chilopoda</taxon>
        <taxon>Pleurostigmophora</taxon>
        <taxon>Geophilomorpha</taxon>
        <taxon>Linotaeniidae</taxon>
        <taxon>Strigamia</taxon>
    </lineage>
</organism>
<evidence type="ECO:0000259" key="1">
    <source>
        <dbReference type="Pfam" id="PF24764"/>
    </source>
</evidence>
<dbReference type="OMA" id="WINISMT"/>
<evidence type="ECO:0000313" key="2">
    <source>
        <dbReference type="EnsemblMetazoa" id="SMAR006414-PA"/>
    </source>
</evidence>
<dbReference type="EMBL" id="AFFK01020353">
    <property type="status" value="NOT_ANNOTATED_CDS"/>
    <property type="molecule type" value="Genomic_DNA"/>
</dbReference>